<evidence type="ECO:0000256" key="1">
    <source>
        <dbReference type="ARBA" id="ARBA00022723"/>
    </source>
</evidence>
<keyword evidence="1 4" id="KW-0479">Metal-binding</keyword>
<dbReference type="GO" id="GO:0016616">
    <property type="term" value="F:oxidoreductase activity, acting on the CH-OH group of donors, NAD or NADP as acceptor"/>
    <property type="evidence" value="ECO:0007669"/>
    <property type="project" value="UniProtKB-ARBA"/>
</dbReference>
<reference evidence="6" key="1">
    <citation type="submission" date="2022-11" db="EMBL/GenBank/DDBJ databases">
        <title>Draft genome sequence of Hoeflea poritis E7-10 and Hoeflea prorocentri PM5-8, separated from scleractinian coral Porites lutea and marine dinoflagellate.</title>
        <authorList>
            <person name="Zhang G."/>
            <person name="Wei Q."/>
            <person name="Cai L."/>
        </authorList>
    </citation>
    <scope>NUCLEOTIDE SEQUENCE</scope>
    <source>
        <strain evidence="6">PM5-8</strain>
    </source>
</reference>
<dbReference type="EMBL" id="JAPJZI010000001">
    <property type="protein sequence ID" value="MDA5399986.1"/>
    <property type="molecule type" value="Genomic_DNA"/>
</dbReference>
<dbReference type="GO" id="GO:0008270">
    <property type="term" value="F:zinc ion binding"/>
    <property type="evidence" value="ECO:0007669"/>
    <property type="project" value="InterPro"/>
</dbReference>
<proteinExistence type="inferred from homology"/>
<dbReference type="Gene3D" id="3.40.50.720">
    <property type="entry name" value="NAD(P)-binding Rossmann-like Domain"/>
    <property type="match status" value="1"/>
</dbReference>
<dbReference type="PANTHER" id="PTHR43401:SF2">
    <property type="entry name" value="L-THREONINE 3-DEHYDROGENASE"/>
    <property type="match status" value="1"/>
</dbReference>
<comment type="caution">
    <text evidence="6">The sequence shown here is derived from an EMBL/GenBank/DDBJ whole genome shotgun (WGS) entry which is preliminary data.</text>
</comment>
<dbReference type="InterPro" id="IPR011032">
    <property type="entry name" value="GroES-like_sf"/>
</dbReference>
<comment type="cofactor">
    <cofactor evidence="4">
        <name>Zn(2+)</name>
        <dbReference type="ChEBI" id="CHEBI:29105"/>
    </cofactor>
</comment>
<gene>
    <name evidence="6" type="ORF">OQ273_15490</name>
</gene>
<dbReference type="PANTHER" id="PTHR43401">
    <property type="entry name" value="L-THREONINE 3-DEHYDROGENASE"/>
    <property type="match status" value="1"/>
</dbReference>
<dbReference type="RefSeq" id="WP_267991399.1">
    <property type="nucleotide sequence ID" value="NZ_JAPJZI010000001.1"/>
</dbReference>
<name>A0A9X3ZIT0_9HYPH</name>
<comment type="similarity">
    <text evidence="4">Belongs to the zinc-containing alcohol dehydrogenase family.</text>
</comment>
<keyword evidence="7" id="KW-1185">Reference proteome</keyword>
<organism evidence="6 7">
    <name type="scientific">Hoeflea prorocentri</name>
    <dbReference type="NCBI Taxonomy" id="1922333"/>
    <lineage>
        <taxon>Bacteria</taxon>
        <taxon>Pseudomonadati</taxon>
        <taxon>Pseudomonadota</taxon>
        <taxon>Alphaproteobacteria</taxon>
        <taxon>Hyphomicrobiales</taxon>
        <taxon>Rhizobiaceae</taxon>
        <taxon>Hoeflea</taxon>
    </lineage>
</organism>
<dbReference type="SUPFAM" id="SSF51735">
    <property type="entry name" value="NAD(P)-binding Rossmann-fold domains"/>
    <property type="match status" value="1"/>
</dbReference>
<feature type="domain" description="Enoyl reductase (ER)" evidence="5">
    <location>
        <begin position="10"/>
        <end position="304"/>
    </location>
</feature>
<dbReference type="InterPro" id="IPR002328">
    <property type="entry name" value="ADH_Zn_CS"/>
</dbReference>
<dbReference type="InterPro" id="IPR036291">
    <property type="entry name" value="NAD(P)-bd_dom_sf"/>
</dbReference>
<evidence type="ECO:0000259" key="5">
    <source>
        <dbReference type="SMART" id="SM00829"/>
    </source>
</evidence>
<dbReference type="AlphaFoldDB" id="A0A9X3ZIT0"/>
<accession>A0A9X3ZIT0</accession>
<dbReference type="SUPFAM" id="SSF50129">
    <property type="entry name" value="GroES-like"/>
    <property type="match status" value="1"/>
</dbReference>
<keyword evidence="3" id="KW-0560">Oxidoreductase</keyword>
<dbReference type="InterPro" id="IPR050129">
    <property type="entry name" value="Zn_alcohol_dh"/>
</dbReference>
<dbReference type="Pfam" id="PF08240">
    <property type="entry name" value="ADH_N"/>
    <property type="match status" value="1"/>
</dbReference>
<dbReference type="SMART" id="SM00829">
    <property type="entry name" value="PKS_ER"/>
    <property type="match status" value="1"/>
</dbReference>
<dbReference type="InterPro" id="IPR013154">
    <property type="entry name" value="ADH-like_N"/>
</dbReference>
<dbReference type="PROSITE" id="PS00059">
    <property type="entry name" value="ADH_ZINC"/>
    <property type="match status" value="1"/>
</dbReference>
<dbReference type="Proteomes" id="UP001151234">
    <property type="component" value="Unassembled WGS sequence"/>
</dbReference>
<keyword evidence="2 4" id="KW-0862">Zinc</keyword>
<dbReference type="Pfam" id="PF00107">
    <property type="entry name" value="ADH_zinc_N"/>
    <property type="match status" value="1"/>
</dbReference>
<dbReference type="InterPro" id="IPR013149">
    <property type="entry name" value="ADH-like_C"/>
</dbReference>
<sequence length="343" mass="36118">MQTTAAFYTGDRTFSIEQVDSPQPGPGEVQIDVAYCGICGTDLHVYQGHMDARVGSHRVIGHEMSGTVAEIGVGVAGFAPGDPVVVRPLDHCGTCPACKRGHQHICQNLKFLGLDTDGAFQQKWTVPVHTLHHLPEGLKLAHAALIEPLAVACHDVGRGKVQDGEDVLVIGGGPIGMLIAMVARHAGGVVTISEINEHRIAFAQGLGFATINPAQADAAKTVKKATGGKGADVVFEVSGSQPGVELMTDAAATRARIVMVAIHATAPKVDLFQFFWREIEMLGARVYQPADYEEAMKLLSGGAIDADAMITDVKGLDQVGDAFAELAGNPRAMKTLINCNGEA</sequence>
<protein>
    <submittedName>
        <fullName evidence="6">Alcohol dehydrogenase catalytic domain-containing protein</fullName>
    </submittedName>
</protein>
<dbReference type="InterPro" id="IPR020843">
    <property type="entry name" value="ER"/>
</dbReference>
<evidence type="ECO:0000256" key="2">
    <source>
        <dbReference type="ARBA" id="ARBA00022833"/>
    </source>
</evidence>
<dbReference type="Gene3D" id="3.90.180.10">
    <property type="entry name" value="Medium-chain alcohol dehydrogenases, catalytic domain"/>
    <property type="match status" value="1"/>
</dbReference>
<evidence type="ECO:0000313" key="6">
    <source>
        <dbReference type="EMBL" id="MDA5399986.1"/>
    </source>
</evidence>
<evidence type="ECO:0000313" key="7">
    <source>
        <dbReference type="Proteomes" id="UP001151234"/>
    </source>
</evidence>
<evidence type="ECO:0000256" key="4">
    <source>
        <dbReference type="RuleBase" id="RU361277"/>
    </source>
</evidence>
<evidence type="ECO:0000256" key="3">
    <source>
        <dbReference type="ARBA" id="ARBA00023002"/>
    </source>
</evidence>